<evidence type="ECO:0000256" key="4">
    <source>
        <dbReference type="ARBA" id="ARBA00023159"/>
    </source>
</evidence>
<comment type="caution">
    <text evidence="10">The sequence shown here is derived from an EMBL/GenBank/DDBJ whole genome shotgun (WGS) entry which is preliminary data.</text>
</comment>
<dbReference type="AlphaFoldDB" id="A0ABD0NS92"/>
<evidence type="ECO:0000256" key="6">
    <source>
        <dbReference type="ARBA" id="ARBA00023242"/>
    </source>
</evidence>
<dbReference type="InterPro" id="IPR012682">
    <property type="entry name" value="Tscrpt_reg_Myc_N"/>
</dbReference>
<dbReference type="GO" id="GO:0003677">
    <property type="term" value="F:DNA binding"/>
    <property type="evidence" value="ECO:0007669"/>
    <property type="project" value="UniProtKB-KW"/>
</dbReference>
<feature type="region of interest" description="Disordered" evidence="8">
    <location>
        <begin position="181"/>
        <end position="218"/>
    </location>
</feature>
<feature type="compositionally biased region" description="Acidic residues" evidence="8">
    <location>
        <begin position="1"/>
        <end position="24"/>
    </location>
</feature>
<comment type="subcellular location">
    <subcellularLocation>
        <location evidence="2">Nucleus</location>
    </subcellularLocation>
</comment>
<dbReference type="EMBL" id="JAMKFB020000020">
    <property type="protein sequence ID" value="KAL0164783.1"/>
    <property type="molecule type" value="Genomic_DNA"/>
</dbReference>
<dbReference type="Gene3D" id="4.10.280.10">
    <property type="entry name" value="Helix-loop-helix DNA-binding domain"/>
    <property type="match status" value="1"/>
</dbReference>
<dbReference type="InterPro" id="IPR036638">
    <property type="entry name" value="HLH_DNA-bd_sf"/>
</dbReference>
<evidence type="ECO:0000259" key="9">
    <source>
        <dbReference type="PROSITE" id="PS50888"/>
    </source>
</evidence>
<evidence type="ECO:0000256" key="2">
    <source>
        <dbReference type="ARBA" id="ARBA00004123"/>
    </source>
</evidence>
<dbReference type="SMART" id="SM00353">
    <property type="entry name" value="HLH"/>
    <property type="match status" value="1"/>
</dbReference>
<accession>A0ABD0NS92</accession>
<feature type="compositionally biased region" description="Polar residues" evidence="8">
    <location>
        <begin position="35"/>
        <end position="47"/>
    </location>
</feature>
<feature type="compositionally biased region" description="Polar residues" evidence="8">
    <location>
        <begin position="96"/>
        <end position="120"/>
    </location>
</feature>
<evidence type="ECO:0000256" key="5">
    <source>
        <dbReference type="ARBA" id="ARBA00023180"/>
    </source>
</evidence>
<dbReference type="SUPFAM" id="SSF47459">
    <property type="entry name" value="HLH, helix-loop-helix DNA-binding domain"/>
    <property type="match status" value="1"/>
</dbReference>
<evidence type="ECO:0000256" key="1">
    <source>
        <dbReference type="ARBA" id="ARBA00003607"/>
    </source>
</evidence>
<dbReference type="PANTHER" id="PTHR45851">
    <property type="entry name" value="MYC PROTO-ONCOGENE"/>
    <property type="match status" value="1"/>
</dbReference>
<dbReference type="InterPro" id="IPR050433">
    <property type="entry name" value="Myc_transcription_factors"/>
</dbReference>
<feature type="region of interest" description="Disordered" evidence="8">
    <location>
        <begin position="1"/>
        <end position="145"/>
    </location>
</feature>
<evidence type="ECO:0000256" key="3">
    <source>
        <dbReference type="ARBA" id="ARBA00023125"/>
    </source>
</evidence>
<evidence type="ECO:0000313" key="10">
    <source>
        <dbReference type="EMBL" id="KAL0164783.1"/>
    </source>
</evidence>
<keyword evidence="4" id="KW-0010">Activator</keyword>
<feature type="non-terminal residue" evidence="10">
    <location>
        <position position="1"/>
    </location>
</feature>
<reference evidence="10 11" key="1">
    <citation type="submission" date="2024-05" db="EMBL/GenBank/DDBJ databases">
        <title>Genome sequencing and assembly of Indian major carp, Cirrhinus mrigala (Hamilton, 1822).</title>
        <authorList>
            <person name="Mohindra V."/>
            <person name="Chowdhury L.M."/>
            <person name="Lal K."/>
            <person name="Jena J.K."/>
        </authorList>
    </citation>
    <scope>NUCLEOTIDE SEQUENCE [LARGE SCALE GENOMIC DNA]</scope>
    <source>
        <strain evidence="10">CM1030</strain>
        <tissue evidence="10">Blood</tissue>
    </source>
</reference>
<dbReference type="Pfam" id="PF00010">
    <property type="entry name" value="HLH"/>
    <property type="match status" value="1"/>
</dbReference>
<dbReference type="InterPro" id="IPR002418">
    <property type="entry name" value="Tscrpt_reg_Myc"/>
</dbReference>
<dbReference type="Proteomes" id="UP001529510">
    <property type="component" value="Unassembled WGS sequence"/>
</dbReference>
<keyword evidence="5" id="KW-0325">Glycoprotein</keyword>
<proteinExistence type="predicted"/>
<organism evidence="10 11">
    <name type="scientific">Cirrhinus mrigala</name>
    <name type="common">Mrigala</name>
    <dbReference type="NCBI Taxonomy" id="683832"/>
    <lineage>
        <taxon>Eukaryota</taxon>
        <taxon>Metazoa</taxon>
        <taxon>Chordata</taxon>
        <taxon>Craniata</taxon>
        <taxon>Vertebrata</taxon>
        <taxon>Euteleostomi</taxon>
        <taxon>Actinopterygii</taxon>
        <taxon>Neopterygii</taxon>
        <taxon>Teleostei</taxon>
        <taxon>Ostariophysi</taxon>
        <taxon>Cypriniformes</taxon>
        <taxon>Cyprinidae</taxon>
        <taxon>Labeoninae</taxon>
        <taxon>Labeonini</taxon>
        <taxon>Cirrhinus</taxon>
    </lineage>
</organism>
<dbReference type="GO" id="GO:0005634">
    <property type="term" value="C:nucleus"/>
    <property type="evidence" value="ECO:0007669"/>
    <property type="project" value="UniProtKB-SubCell"/>
</dbReference>
<dbReference type="GO" id="GO:0002244">
    <property type="term" value="P:hematopoietic progenitor cell differentiation"/>
    <property type="evidence" value="ECO:0007669"/>
    <property type="project" value="UniProtKB-ARBA"/>
</dbReference>
<keyword evidence="3" id="KW-0238">DNA-binding</keyword>
<evidence type="ECO:0000256" key="7">
    <source>
        <dbReference type="ARBA" id="ARBA00025872"/>
    </source>
</evidence>
<dbReference type="PRINTS" id="PR00044">
    <property type="entry name" value="LEUZIPPRMYC"/>
</dbReference>
<name>A0ABD0NS92_CIRMR</name>
<comment type="function">
    <text evidence="1">Transcription factor that binds DNA in a non-specific manner, yet also specifically recognizes the core sequence 5'-CAC[GA]TG-3'. Activates the transcription of growth-related genes.</text>
</comment>
<keyword evidence="11" id="KW-1185">Reference proteome</keyword>
<dbReference type="Pfam" id="PF01056">
    <property type="entry name" value="Myc_N"/>
    <property type="match status" value="1"/>
</dbReference>
<evidence type="ECO:0000313" key="11">
    <source>
        <dbReference type="Proteomes" id="UP001529510"/>
    </source>
</evidence>
<protein>
    <recommendedName>
        <fullName evidence="9">BHLH domain-containing protein</fullName>
    </recommendedName>
</protein>
<evidence type="ECO:0000256" key="8">
    <source>
        <dbReference type="SAM" id="MobiDB-lite"/>
    </source>
</evidence>
<feature type="domain" description="BHLH" evidence="9">
    <location>
        <begin position="134"/>
        <end position="186"/>
    </location>
</feature>
<dbReference type="PROSITE" id="PS50888">
    <property type="entry name" value="BHLH"/>
    <property type="match status" value="1"/>
</dbReference>
<keyword evidence="6" id="KW-0539">Nucleus</keyword>
<sequence>DDEEEDDDDDDEEEEEEEEEEEIDVVTVEKRRSVTSKITSTGLSAASQAKAPQELILKRTAAASIHQQQHNYAAPSPYSDQQDVPSAPPSKKLRIDNSTITLRTGRNQNSSPNSPTNGVPSQRLRKSDSSSPRERRRNHNILERQRRNDLRSSFLTLRDHVPELAHNDKAAKVVILKKATEAPTPAGKRQIASPTTTAPPQARAGQDSLTLNPRWLNA</sequence>
<dbReference type="FunFam" id="4.10.280.10:FF:000019">
    <property type="entry name" value="Myc proto-oncogene protein"/>
    <property type="match status" value="1"/>
</dbReference>
<dbReference type="InterPro" id="IPR011598">
    <property type="entry name" value="bHLH_dom"/>
</dbReference>
<comment type="subunit">
    <text evidence="7">Efficient DNA binding requires dimerization with another bHLH protein. Binds DNA as a heterodimer with MAX.</text>
</comment>
<gene>
    <name evidence="10" type="ORF">M9458_040536</name>
</gene>